<dbReference type="RefSeq" id="WP_127431200.1">
    <property type="nucleotide sequence ID" value="NZ_BMFI01000012.1"/>
</dbReference>
<comment type="caution">
    <text evidence="1">The sequence shown here is derived from an EMBL/GenBank/DDBJ whole genome shotgun (WGS) entry which is preliminary data.</text>
</comment>
<dbReference type="AlphaFoldDB" id="A0A3S0SIH6"/>
<gene>
    <name evidence="1" type="ORF">EEQ99_24205</name>
</gene>
<evidence type="ECO:0000313" key="1">
    <source>
        <dbReference type="EMBL" id="RUL98578.1"/>
    </source>
</evidence>
<dbReference type="Proteomes" id="UP000273611">
    <property type="component" value="Unassembled WGS sequence"/>
</dbReference>
<dbReference type="EMBL" id="RIBW01000013">
    <property type="protein sequence ID" value="RUL98578.1"/>
    <property type="molecule type" value="Genomic_DNA"/>
</dbReference>
<name>A0A3S0SIH6_9HYPH</name>
<proteinExistence type="predicted"/>
<accession>A0A3S0SIH6</accession>
<sequence>MLETRRSLPEDVTYLAPRLREADLRELEAAGVPSAHQALQDGLRNSKHCISVVNDEDRAVAMFGCGRFTDDDVGYIWLLGSDEIKSNPTRFLRRSKLWVDIFHKDFPILTNFVDQRNTVHIHWIRWLGFSFLRTVNSEGPGNLPFYEFARIHHVC</sequence>
<evidence type="ECO:0000313" key="2">
    <source>
        <dbReference type="Proteomes" id="UP000273611"/>
    </source>
</evidence>
<evidence type="ECO:0008006" key="3">
    <source>
        <dbReference type="Google" id="ProtNLM"/>
    </source>
</evidence>
<reference evidence="1 2" key="1">
    <citation type="journal article" date="2015" name="Int. J. Syst. Evol. Microbiol.">
        <title>Rhizobium anhuiense sp. nov., isolated from effective nodules of Vicia faba and Pisum sativum.</title>
        <authorList>
            <person name="Zhang Y.J."/>
            <person name="Zheng W.T."/>
            <person name="Everall I."/>
            <person name="Young J.P."/>
            <person name="Zhang X.X."/>
            <person name="Tian C.F."/>
            <person name="Sui X.H."/>
            <person name="Wang E.T."/>
            <person name="Chen W.X."/>
        </authorList>
    </citation>
    <scope>NUCLEOTIDE SEQUENCE [LARGE SCALE GENOMIC DNA]</scope>
    <source>
        <strain evidence="1 2">CCBAU 23252</strain>
    </source>
</reference>
<protein>
    <recommendedName>
        <fullName evidence="3">DUF2833 domain-containing protein</fullName>
    </recommendedName>
</protein>
<organism evidence="1 2">
    <name type="scientific">Rhizobium anhuiense</name>
    <dbReference type="NCBI Taxonomy" id="1184720"/>
    <lineage>
        <taxon>Bacteria</taxon>
        <taxon>Pseudomonadati</taxon>
        <taxon>Pseudomonadota</taxon>
        <taxon>Alphaproteobacteria</taxon>
        <taxon>Hyphomicrobiales</taxon>
        <taxon>Rhizobiaceae</taxon>
        <taxon>Rhizobium/Agrobacterium group</taxon>
        <taxon>Rhizobium</taxon>
    </lineage>
</organism>